<evidence type="ECO:0000313" key="4">
    <source>
        <dbReference type="Proteomes" id="UP001139238"/>
    </source>
</evidence>
<keyword evidence="1" id="KW-1133">Transmembrane helix</keyword>
<dbReference type="Gene3D" id="3.90.550.10">
    <property type="entry name" value="Spore Coat Polysaccharide Biosynthesis Protein SpsA, Chain A"/>
    <property type="match status" value="1"/>
</dbReference>
<dbReference type="InterPro" id="IPR029044">
    <property type="entry name" value="Nucleotide-diphossugar_trans"/>
</dbReference>
<dbReference type="GO" id="GO:0016758">
    <property type="term" value="F:hexosyltransferase activity"/>
    <property type="evidence" value="ECO:0007669"/>
    <property type="project" value="UniProtKB-ARBA"/>
</dbReference>
<dbReference type="Proteomes" id="UP001139238">
    <property type="component" value="Unassembled WGS sequence"/>
</dbReference>
<dbReference type="EMBL" id="JACSYB010000001">
    <property type="protein sequence ID" value="MCG8147765.1"/>
    <property type="molecule type" value="Genomic_DNA"/>
</dbReference>
<sequence length="322" mass="37368">MVNLSLIVPVYNVENYIIECLNSIVKIIPSDGSTEVIIINDGSPDNSINLIENYILNLNDNIKSNFHLFSQENRGLSGARNTGIDNAKGRYLAFLDSDDVLQGDFFNDILAIIKKHNPDIIEFRAIRFDDNGNTSYYFPKLFDDGFYDLDQKIWKKLCNRSAWYSWLRVYNKNLFDDIKFPEGKNYEDAYTTPYVYLKAKNIYFCNNEYIGYRINPNGITATKSIKNINDIGGAAEKLIGFFNYRPELSASFISLAQYYIANSYETEGFFVANKRWKVLKEQLYTSSFDKKYIVNRGNKFFFLFGIYFISATLYSRKFGIKK</sequence>
<dbReference type="PANTHER" id="PTHR22916">
    <property type="entry name" value="GLYCOSYLTRANSFERASE"/>
    <property type="match status" value="1"/>
</dbReference>
<gene>
    <name evidence="3" type="ORF">H9W84_06420</name>
</gene>
<comment type="caution">
    <text evidence="3">The sequence shown here is derived from an EMBL/GenBank/DDBJ whole genome shotgun (WGS) entry which is preliminary data.</text>
</comment>
<keyword evidence="4" id="KW-1185">Reference proteome</keyword>
<dbReference type="PANTHER" id="PTHR22916:SF3">
    <property type="entry name" value="UDP-GLCNAC:BETAGAL BETA-1,3-N-ACETYLGLUCOSAMINYLTRANSFERASE-LIKE PROTEIN 1"/>
    <property type="match status" value="1"/>
</dbReference>
<dbReference type="AlphaFoldDB" id="A0A9X2A210"/>
<organism evidence="3 4">
    <name type="scientific">Moraxella tetraodonis</name>
    <dbReference type="NCBI Taxonomy" id="2767221"/>
    <lineage>
        <taxon>Bacteria</taxon>
        <taxon>Pseudomonadati</taxon>
        <taxon>Pseudomonadota</taxon>
        <taxon>Gammaproteobacteria</taxon>
        <taxon>Moraxellales</taxon>
        <taxon>Moraxellaceae</taxon>
        <taxon>Moraxella</taxon>
    </lineage>
</organism>
<evidence type="ECO:0000313" key="3">
    <source>
        <dbReference type="EMBL" id="MCG8147765.1"/>
    </source>
</evidence>
<dbReference type="RefSeq" id="WP_239742496.1">
    <property type="nucleotide sequence ID" value="NZ_JACSYB010000001.1"/>
</dbReference>
<keyword evidence="3" id="KW-0328">Glycosyltransferase</keyword>
<dbReference type="EC" id="2.4.-.-" evidence="3"/>
<name>A0A9X2A210_9GAMM</name>
<accession>A0A9X2A210</accession>
<dbReference type="InterPro" id="IPR001173">
    <property type="entry name" value="Glyco_trans_2-like"/>
</dbReference>
<evidence type="ECO:0000259" key="2">
    <source>
        <dbReference type="Pfam" id="PF00535"/>
    </source>
</evidence>
<proteinExistence type="predicted"/>
<dbReference type="SUPFAM" id="SSF53448">
    <property type="entry name" value="Nucleotide-diphospho-sugar transferases"/>
    <property type="match status" value="1"/>
</dbReference>
<keyword evidence="1" id="KW-0812">Transmembrane</keyword>
<dbReference type="Pfam" id="PF00535">
    <property type="entry name" value="Glycos_transf_2"/>
    <property type="match status" value="1"/>
</dbReference>
<keyword evidence="3" id="KW-0808">Transferase</keyword>
<feature type="transmembrane region" description="Helical" evidence="1">
    <location>
        <begin position="300"/>
        <end position="316"/>
    </location>
</feature>
<keyword evidence="1" id="KW-0472">Membrane</keyword>
<evidence type="ECO:0000256" key="1">
    <source>
        <dbReference type="SAM" id="Phobius"/>
    </source>
</evidence>
<protein>
    <submittedName>
        <fullName evidence="3">Glycosyltransferase</fullName>
        <ecNumber evidence="3">2.4.-.-</ecNumber>
    </submittedName>
</protein>
<dbReference type="CDD" id="cd00761">
    <property type="entry name" value="Glyco_tranf_GTA_type"/>
    <property type="match status" value="1"/>
</dbReference>
<reference evidence="3" key="1">
    <citation type="submission" date="2021-08" db="EMBL/GenBank/DDBJ databases">
        <title>Complete genome sequence of Moraxella sp strain PS-22.</title>
        <authorList>
            <person name="Das S.K."/>
        </authorList>
    </citation>
    <scope>NUCLEOTIDE SEQUENCE</scope>
    <source>
        <strain evidence="3">PS-22</strain>
    </source>
</reference>
<feature type="domain" description="Glycosyltransferase 2-like" evidence="2">
    <location>
        <begin position="5"/>
        <end position="161"/>
    </location>
</feature>